<organism evidence="1 2">
    <name type="scientific">Dreissena polymorpha</name>
    <name type="common">Zebra mussel</name>
    <name type="synonym">Mytilus polymorpha</name>
    <dbReference type="NCBI Taxonomy" id="45954"/>
    <lineage>
        <taxon>Eukaryota</taxon>
        <taxon>Metazoa</taxon>
        <taxon>Spiralia</taxon>
        <taxon>Lophotrochozoa</taxon>
        <taxon>Mollusca</taxon>
        <taxon>Bivalvia</taxon>
        <taxon>Autobranchia</taxon>
        <taxon>Heteroconchia</taxon>
        <taxon>Euheterodonta</taxon>
        <taxon>Imparidentia</taxon>
        <taxon>Neoheterodontei</taxon>
        <taxon>Myida</taxon>
        <taxon>Dreissenoidea</taxon>
        <taxon>Dreissenidae</taxon>
        <taxon>Dreissena</taxon>
    </lineage>
</organism>
<gene>
    <name evidence="1" type="ORF">DPMN_034037</name>
</gene>
<evidence type="ECO:0000313" key="2">
    <source>
        <dbReference type="Proteomes" id="UP000828390"/>
    </source>
</evidence>
<sequence length="110" mass="12168">MQWKQSYLAKAITVSYNTGDYQQERIEGQENIVLAADGATTSLTQDVERGKQADAYPHAACLTKGAPGLVMGPCIVEIDRIVIRDVQYPFEFQGSSANRRTNRQTAEITT</sequence>
<proteinExistence type="predicted"/>
<protein>
    <submittedName>
        <fullName evidence="1">Uncharacterized protein</fullName>
    </submittedName>
</protein>
<accession>A0A9D4M751</accession>
<reference evidence="1" key="2">
    <citation type="submission" date="2020-11" db="EMBL/GenBank/DDBJ databases">
        <authorList>
            <person name="McCartney M.A."/>
            <person name="Auch B."/>
            <person name="Kono T."/>
            <person name="Mallez S."/>
            <person name="Becker A."/>
            <person name="Gohl D.M."/>
            <person name="Silverstein K.A.T."/>
            <person name="Koren S."/>
            <person name="Bechman K.B."/>
            <person name="Herman A."/>
            <person name="Abrahante J.E."/>
            <person name="Garbe J."/>
        </authorList>
    </citation>
    <scope>NUCLEOTIDE SEQUENCE</scope>
    <source>
        <strain evidence="1">Duluth1</strain>
        <tissue evidence="1">Whole animal</tissue>
    </source>
</reference>
<evidence type="ECO:0000313" key="1">
    <source>
        <dbReference type="EMBL" id="KAH3870846.1"/>
    </source>
</evidence>
<reference evidence="1" key="1">
    <citation type="journal article" date="2019" name="bioRxiv">
        <title>The Genome of the Zebra Mussel, Dreissena polymorpha: A Resource for Invasive Species Research.</title>
        <authorList>
            <person name="McCartney M.A."/>
            <person name="Auch B."/>
            <person name="Kono T."/>
            <person name="Mallez S."/>
            <person name="Zhang Y."/>
            <person name="Obille A."/>
            <person name="Becker A."/>
            <person name="Abrahante J.E."/>
            <person name="Garbe J."/>
            <person name="Badalamenti J.P."/>
            <person name="Herman A."/>
            <person name="Mangelson H."/>
            <person name="Liachko I."/>
            <person name="Sullivan S."/>
            <person name="Sone E.D."/>
            <person name="Koren S."/>
            <person name="Silverstein K.A.T."/>
            <person name="Beckman K.B."/>
            <person name="Gohl D.M."/>
        </authorList>
    </citation>
    <scope>NUCLEOTIDE SEQUENCE</scope>
    <source>
        <strain evidence="1">Duluth1</strain>
        <tissue evidence="1">Whole animal</tissue>
    </source>
</reference>
<name>A0A9D4M751_DREPO</name>
<dbReference type="AlphaFoldDB" id="A0A9D4M751"/>
<dbReference type="EMBL" id="JAIWYP010000002">
    <property type="protein sequence ID" value="KAH3870846.1"/>
    <property type="molecule type" value="Genomic_DNA"/>
</dbReference>
<comment type="caution">
    <text evidence="1">The sequence shown here is derived from an EMBL/GenBank/DDBJ whole genome shotgun (WGS) entry which is preliminary data.</text>
</comment>
<dbReference type="Proteomes" id="UP000828390">
    <property type="component" value="Unassembled WGS sequence"/>
</dbReference>
<keyword evidence="2" id="KW-1185">Reference proteome</keyword>